<dbReference type="RefSeq" id="WP_055287096.1">
    <property type="nucleotide sequence ID" value="NZ_CABIXW010000004.1"/>
</dbReference>
<evidence type="ECO:0000313" key="3">
    <source>
        <dbReference type="Proteomes" id="UP000095780"/>
    </source>
</evidence>
<sequence>MEFDKNYFEAEVREGFYVTSDIKHAWAAQLEVLSDVDKACRENGIQYFAEWGTLLGAIRHHGFIPWDDDMDICMRRPDYNRFLEAAKDIMPEGYEIFDMNTDADNDNAIARIINGRNINCDGIHLEKFHGFPYVAGIDIFPLDYIAADEEDDKFQCDLIDIVWTVEKLARNIENKCNEINLEKAPAELELRLSQVEELCGVTVDRNKSIAQQLLILVDKLSGLYTEKEADYITLMHVWLGNKNYKFPKEYYRKEIRVPFENTEIPVPVEYDAILKIKYGDYMIPVHNWDTHEYPFFVKQKKHCIDEGTQFNDYKDTYNDYIQYKEQNSAMRKAKKIIKDFNGDTHKTVLFLSYKAENWNTMDNIYKKYCQEKDIKVIVQCVPYYYKNIDGTFEKYIDGGMYPEYVTITPIEDYNYVNENPDVIVFQYPYDNYNSAGTTDPVFYSYNLASHTQKLIYIPYFRTDEIDENDMRAYTNMDAYVTMPGVVYADKVIVQSEGIKKLYIKKLTDFFGEESEDEWEDKIEAEDIGGI</sequence>
<dbReference type="PANTHER" id="PTHR43404">
    <property type="entry name" value="LIPOPOLYSACCHARIDE CHOLINEPHOSPHOTRANSFERASE LICD"/>
    <property type="match status" value="1"/>
</dbReference>
<dbReference type="GO" id="GO:0009100">
    <property type="term" value="P:glycoprotein metabolic process"/>
    <property type="evidence" value="ECO:0007669"/>
    <property type="project" value="UniProtKB-ARBA"/>
</dbReference>
<dbReference type="Pfam" id="PF04991">
    <property type="entry name" value="LicD"/>
    <property type="match status" value="1"/>
</dbReference>
<accession>A0A174ZMR7</accession>
<evidence type="ECO:0000313" key="2">
    <source>
        <dbReference type="EMBL" id="CUQ85506.1"/>
    </source>
</evidence>
<feature type="domain" description="LicD/FKTN/FKRP nucleotidyltransferase" evidence="1">
    <location>
        <begin position="40"/>
        <end position="279"/>
    </location>
</feature>
<dbReference type="AlphaFoldDB" id="A0A174ZMR7"/>
<dbReference type="EMBL" id="CZBV01000004">
    <property type="protein sequence ID" value="CUQ85506.1"/>
    <property type="molecule type" value="Genomic_DNA"/>
</dbReference>
<dbReference type="InterPro" id="IPR052942">
    <property type="entry name" value="LPS_cholinephosphotransferase"/>
</dbReference>
<proteinExistence type="predicted"/>
<organism evidence="2 3">
    <name type="scientific">Lachnospira eligens</name>
    <dbReference type="NCBI Taxonomy" id="39485"/>
    <lineage>
        <taxon>Bacteria</taxon>
        <taxon>Bacillati</taxon>
        <taxon>Bacillota</taxon>
        <taxon>Clostridia</taxon>
        <taxon>Lachnospirales</taxon>
        <taxon>Lachnospiraceae</taxon>
        <taxon>Lachnospira</taxon>
    </lineage>
</organism>
<gene>
    <name evidence="2" type="ORF">ERS852492_01631</name>
</gene>
<reference evidence="2 3" key="1">
    <citation type="submission" date="2015-09" db="EMBL/GenBank/DDBJ databases">
        <authorList>
            <consortium name="Pathogen Informatics"/>
        </authorList>
    </citation>
    <scope>NUCLEOTIDE SEQUENCE [LARGE SCALE GENOMIC DNA]</scope>
    <source>
        <strain evidence="2 3">2789STDY5834878</strain>
    </source>
</reference>
<dbReference type="Proteomes" id="UP000095780">
    <property type="component" value="Unassembled WGS sequence"/>
</dbReference>
<protein>
    <submittedName>
        <fullName evidence="2">LPS biosynthesis protein</fullName>
    </submittedName>
</protein>
<evidence type="ECO:0000259" key="1">
    <source>
        <dbReference type="Pfam" id="PF04991"/>
    </source>
</evidence>
<dbReference type="PANTHER" id="PTHR43404:SF2">
    <property type="entry name" value="LIPOPOLYSACCHARIDE CHOLINEPHOSPHOTRANSFERASE LICD"/>
    <property type="match status" value="1"/>
</dbReference>
<name>A0A174ZMR7_9FIRM</name>
<dbReference type="InterPro" id="IPR007074">
    <property type="entry name" value="LicD/FKTN/FKRP_NTP_transf"/>
</dbReference>